<dbReference type="SUPFAM" id="SSF49764">
    <property type="entry name" value="HSP20-like chaperones"/>
    <property type="match status" value="1"/>
</dbReference>
<dbReference type="EMBL" id="JBHSFW010000004">
    <property type="protein sequence ID" value="MFC4618994.1"/>
    <property type="molecule type" value="Genomic_DNA"/>
</dbReference>
<evidence type="ECO:0000313" key="5">
    <source>
        <dbReference type="Proteomes" id="UP001596022"/>
    </source>
</evidence>
<evidence type="ECO:0000259" key="3">
    <source>
        <dbReference type="PROSITE" id="PS01031"/>
    </source>
</evidence>
<reference evidence="5" key="1">
    <citation type="journal article" date="2019" name="Int. J. Syst. Evol. Microbiol.">
        <title>The Global Catalogue of Microorganisms (GCM) 10K type strain sequencing project: providing services to taxonomists for standard genome sequencing and annotation.</title>
        <authorList>
            <consortium name="The Broad Institute Genomics Platform"/>
            <consortium name="The Broad Institute Genome Sequencing Center for Infectious Disease"/>
            <person name="Wu L."/>
            <person name="Ma J."/>
        </authorList>
    </citation>
    <scope>NUCLEOTIDE SEQUENCE [LARGE SCALE GENOMIC DNA]</scope>
    <source>
        <strain evidence="5">CGMCC 1.16306</strain>
    </source>
</reference>
<gene>
    <name evidence="4" type="ORF">ACFO4N_09660</name>
</gene>
<accession>A0ABV9GP79</accession>
<protein>
    <submittedName>
        <fullName evidence="4">Hsp20/alpha crystallin family protein</fullName>
    </submittedName>
</protein>
<dbReference type="InterPro" id="IPR008978">
    <property type="entry name" value="HSP20-like_chaperone"/>
</dbReference>
<dbReference type="CDD" id="cd06464">
    <property type="entry name" value="ACD_sHsps-like"/>
    <property type="match status" value="1"/>
</dbReference>
<name>A0ABV9GP79_9BACL</name>
<dbReference type="InterPro" id="IPR002068">
    <property type="entry name" value="A-crystallin/Hsp20_dom"/>
</dbReference>
<feature type="domain" description="SHSP" evidence="3">
    <location>
        <begin position="30"/>
        <end position="142"/>
    </location>
</feature>
<dbReference type="Pfam" id="PF00011">
    <property type="entry name" value="HSP20"/>
    <property type="match status" value="1"/>
</dbReference>
<evidence type="ECO:0000313" key="4">
    <source>
        <dbReference type="EMBL" id="MFC4618994.1"/>
    </source>
</evidence>
<dbReference type="PROSITE" id="PS01031">
    <property type="entry name" value="SHSP"/>
    <property type="match status" value="1"/>
</dbReference>
<dbReference type="Gene3D" id="2.60.40.790">
    <property type="match status" value="1"/>
</dbReference>
<evidence type="ECO:0000256" key="1">
    <source>
        <dbReference type="PROSITE-ProRule" id="PRU00285"/>
    </source>
</evidence>
<evidence type="ECO:0000256" key="2">
    <source>
        <dbReference type="RuleBase" id="RU003616"/>
    </source>
</evidence>
<sequence length="142" mass="16857">MDPNQRKKYQEWKQSVSGFLGKDFWNDFQDFFLKDWPLVNLYESDDHILCLVALPGIRSIDDIHIYINHTSLDLKGHIHYHYNGFHPVREELNKGRFERTVDLPVPVHNEPVDATFKKGMMTIKLKKMKHHQVSEIIVNEED</sequence>
<dbReference type="Proteomes" id="UP001596022">
    <property type="component" value="Unassembled WGS sequence"/>
</dbReference>
<comment type="similarity">
    <text evidence="1 2">Belongs to the small heat shock protein (HSP20) family.</text>
</comment>
<proteinExistence type="inferred from homology"/>
<keyword evidence="5" id="KW-1185">Reference proteome</keyword>
<comment type="caution">
    <text evidence="4">The sequence shown here is derived from an EMBL/GenBank/DDBJ whole genome shotgun (WGS) entry which is preliminary data.</text>
</comment>
<dbReference type="RefSeq" id="WP_376846091.1">
    <property type="nucleotide sequence ID" value="NZ_JBHSFW010000004.1"/>
</dbReference>
<organism evidence="4 5">
    <name type="scientific">Camelliibacillus cellulosilyticus</name>
    <dbReference type="NCBI Taxonomy" id="2174486"/>
    <lineage>
        <taxon>Bacteria</taxon>
        <taxon>Bacillati</taxon>
        <taxon>Bacillota</taxon>
        <taxon>Bacilli</taxon>
        <taxon>Bacillales</taxon>
        <taxon>Sporolactobacillaceae</taxon>
        <taxon>Camelliibacillus</taxon>
    </lineage>
</organism>